<dbReference type="InterPro" id="IPR058442">
    <property type="entry name" value="DUF8129"/>
</dbReference>
<feature type="domain" description="DUF8129" evidence="2">
    <location>
        <begin position="24"/>
        <end position="53"/>
    </location>
</feature>
<feature type="region of interest" description="Disordered" evidence="1">
    <location>
        <begin position="1"/>
        <end position="22"/>
    </location>
</feature>
<keyword evidence="4" id="KW-1185">Reference proteome</keyword>
<accession>A0A3L6ZLC3</accession>
<sequence>MNDAMLCEPDSAGTPEAPHPHEHLDAEGIQALLAYEETHGHRDAVIQALNERLLSVRSGTDPAGPLGEHLRRHNAG</sequence>
<dbReference type="Proteomes" id="UP000270299">
    <property type="component" value="Unassembled WGS sequence"/>
</dbReference>
<organism evidence="3 4">
    <name type="scientific">Mycetocola manganoxydans</name>
    <dbReference type="NCBI Taxonomy" id="699879"/>
    <lineage>
        <taxon>Bacteria</taxon>
        <taxon>Bacillati</taxon>
        <taxon>Actinomycetota</taxon>
        <taxon>Actinomycetes</taxon>
        <taxon>Micrococcales</taxon>
        <taxon>Microbacteriaceae</taxon>
        <taxon>Mycetocola</taxon>
    </lineage>
</organism>
<dbReference type="Pfam" id="PF26450">
    <property type="entry name" value="DUF8129"/>
    <property type="match status" value="1"/>
</dbReference>
<evidence type="ECO:0000256" key="1">
    <source>
        <dbReference type="SAM" id="MobiDB-lite"/>
    </source>
</evidence>
<dbReference type="RefSeq" id="WP_121673922.1">
    <property type="nucleotide sequence ID" value="NZ_BMXM01000003.1"/>
</dbReference>
<reference evidence="3 4" key="1">
    <citation type="submission" date="2018-10" db="EMBL/GenBank/DDBJ databases">
        <authorList>
            <person name="Li J."/>
        </authorList>
    </citation>
    <scope>NUCLEOTIDE SEQUENCE [LARGE SCALE GENOMIC DNA]</scope>
    <source>
        <strain evidence="3 4">CCTCC AB209002</strain>
    </source>
</reference>
<comment type="caution">
    <text evidence="3">The sequence shown here is derived from an EMBL/GenBank/DDBJ whole genome shotgun (WGS) entry which is preliminary data.</text>
</comment>
<dbReference type="OrthoDB" id="5187212at2"/>
<dbReference type="AlphaFoldDB" id="A0A3L6ZLC3"/>
<proteinExistence type="predicted"/>
<name>A0A3L6ZLC3_9MICO</name>
<dbReference type="EMBL" id="RCUV01000021">
    <property type="protein sequence ID" value="RLP68311.1"/>
    <property type="molecule type" value="Genomic_DNA"/>
</dbReference>
<gene>
    <name evidence="3" type="ORF">D9V29_13860</name>
</gene>
<protein>
    <recommendedName>
        <fullName evidence="2">DUF8129 domain-containing protein</fullName>
    </recommendedName>
</protein>
<evidence type="ECO:0000259" key="2">
    <source>
        <dbReference type="Pfam" id="PF26450"/>
    </source>
</evidence>
<evidence type="ECO:0000313" key="4">
    <source>
        <dbReference type="Proteomes" id="UP000270299"/>
    </source>
</evidence>
<evidence type="ECO:0000313" key="3">
    <source>
        <dbReference type="EMBL" id="RLP68311.1"/>
    </source>
</evidence>
<feature type="region of interest" description="Disordered" evidence="1">
    <location>
        <begin position="57"/>
        <end position="76"/>
    </location>
</feature>